<reference evidence="3" key="1">
    <citation type="journal article" date="2011" name="Genome Biol.">
        <title>The draft genome of the carcinogenic human liver fluke Clonorchis sinensis.</title>
        <authorList>
            <person name="Wang X."/>
            <person name="Chen W."/>
            <person name="Huang Y."/>
            <person name="Sun J."/>
            <person name="Men J."/>
            <person name="Liu H."/>
            <person name="Luo F."/>
            <person name="Guo L."/>
            <person name="Lv X."/>
            <person name="Deng C."/>
            <person name="Zhou C."/>
            <person name="Fan Y."/>
            <person name="Li X."/>
            <person name="Huang L."/>
            <person name="Hu Y."/>
            <person name="Liang C."/>
            <person name="Hu X."/>
            <person name="Xu J."/>
            <person name="Yu X."/>
        </authorList>
    </citation>
    <scope>NUCLEOTIDE SEQUENCE [LARGE SCALE GENOMIC DNA]</scope>
    <source>
        <strain evidence="3">Henan</strain>
    </source>
</reference>
<dbReference type="PROSITE" id="PS51475">
    <property type="entry name" value="PROTEASOME_ALPHA_2"/>
    <property type="match status" value="1"/>
</dbReference>
<dbReference type="InterPro" id="IPR050115">
    <property type="entry name" value="Proteasome_alpha"/>
</dbReference>
<evidence type="ECO:0000256" key="1">
    <source>
        <dbReference type="ARBA" id="ARBA00022942"/>
    </source>
</evidence>
<dbReference type="Pfam" id="PF00227">
    <property type="entry name" value="Proteasome"/>
    <property type="match status" value="1"/>
</dbReference>
<dbReference type="STRING" id="79923.G7YA15"/>
<dbReference type="InterPro" id="IPR001353">
    <property type="entry name" value="Proteasome_sua/b"/>
</dbReference>
<dbReference type="GO" id="GO:0051603">
    <property type="term" value="P:proteolysis involved in protein catabolic process"/>
    <property type="evidence" value="ECO:0007669"/>
    <property type="project" value="InterPro"/>
</dbReference>
<dbReference type="SUPFAM" id="SSF56235">
    <property type="entry name" value="N-terminal nucleophile aminohydrolases (Ntn hydrolases)"/>
    <property type="match status" value="1"/>
</dbReference>
<dbReference type="InterPro" id="IPR023332">
    <property type="entry name" value="Proteasome_alpha-type"/>
</dbReference>
<dbReference type="EMBL" id="DF142986">
    <property type="protein sequence ID" value="GAA49799.1"/>
    <property type="molecule type" value="Genomic_DNA"/>
</dbReference>
<name>G7YA15_CLOSI</name>
<keyword evidence="4" id="KW-1185">Reference proteome</keyword>
<protein>
    <submittedName>
        <fullName evidence="3">Proteasome subunit alpha type-6</fullName>
    </submittedName>
</protein>
<dbReference type="Proteomes" id="UP000008909">
    <property type="component" value="Unassembled WGS sequence"/>
</dbReference>
<reference key="2">
    <citation type="submission" date="2011-10" db="EMBL/GenBank/DDBJ databases">
        <title>The genome and transcriptome sequence of Clonorchis sinensis provide insights into the carcinogenic liver fluke.</title>
        <authorList>
            <person name="Wang X."/>
            <person name="Huang Y."/>
            <person name="Chen W."/>
            <person name="Liu H."/>
            <person name="Guo L."/>
            <person name="Chen Y."/>
            <person name="Luo F."/>
            <person name="Zhou W."/>
            <person name="Sun J."/>
            <person name="Mao Q."/>
            <person name="Liang P."/>
            <person name="Zhou C."/>
            <person name="Tian Y."/>
            <person name="Men J."/>
            <person name="Lv X."/>
            <person name="Huang L."/>
            <person name="Zhou J."/>
            <person name="Hu Y."/>
            <person name="Li R."/>
            <person name="Zhang F."/>
            <person name="Lei H."/>
            <person name="Li X."/>
            <person name="Hu X."/>
            <person name="Liang C."/>
            <person name="Xu J."/>
            <person name="Wu Z."/>
            <person name="Yu X."/>
        </authorList>
    </citation>
    <scope>NUCLEOTIDE SEQUENCE</scope>
    <source>
        <strain>Henan</strain>
    </source>
</reference>
<dbReference type="AlphaFoldDB" id="G7YA15"/>
<comment type="similarity">
    <text evidence="2">Belongs to the peptidase T1A family.</text>
</comment>
<keyword evidence="1 2" id="KW-0647">Proteasome</keyword>
<sequence length="171" mass="19110">MPKCIALDTRPPTLNISTGLFTLSYICGFRYEMPCDAIVRRIGEINQVYTQSAEMRPLGCAMLAIAFDQEYGKPQLYKVDPSGFVAGHKAVAVGDKQVAAMTFLEKELRKKENFDLEEAIEVAVRCLSHIHSMEFKASELEIGVVSKSDPVFRKLTVEEVDNLLTTMAEKD</sequence>
<dbReference type="InterPro" id="IPR029055">
    <property type="entry name" value="Ntn_hydrolases_N"/>
</dbReference>
<dbReference type="PANTHER" id="PTHR11599">
    <property type="entry name" value="PROTEASOME SUBUNIT ALPHA/BETA"/>
    <property type="match status" value="1"/>
</dbReference>
<evidence type="ECO:0000256" key="2">
    <source>
        <dbReference type="PROSITE-ProRule" id="PRU00808"/>
    </source>
</evidence>
<evidence type="ECO:0000313" key="4">
    <source>
        <dbReference type="Proteomes" id="UP000008909"/>
    </source>
</evidence>
<organism evidence="3 4">
    <name type="scientific">Clonorchis sinensis</name>
    <name type="common">Chinese liver fluke</name>
    <dbReference type="NCBI Taxonomy" id="79923"/>
    <lineage>
        <taxon>Eukaryota</taxon>
        <taxon>Metazoa</taxon>
        <taxon>Spiralia</taxon>
        <taxon>Lophotrochozoa</taxon>
        <taxon>Platyhelminthes</taxon>
        <taxon>Trematoda</taxon>
        <taxon>Digenea</taxon>
        <taxon>Opisthorchiida</taxon>
        <taxon>Opisthorchiata</taxon>
        <taxon>Opisthorchiidae</taxon>
        <taxon>Clonorchis</taxon>
    </lineage>
</organism>
<gene>
    <name evidence="3" type="ORF">CLF_103613</name>
</gene>
<dbReference type="GO" id="GO:0019773">
    <property type="term" value="C:proteasome core complex, alpha-subunit complex"/>
    <property type="evidence" value="ECO:0007669"/>
    <property type="project" value="UniProtKB-UniRule"/>
</dbReference>
<dbReference type="Gene3D" id="3.60.20.10">
    <property type="entry name" value="Glutamine Phosphoribosylpyrophosphate, subunit 1, domain 1"/>
    <property type="match status" value="1"/>
</dbReference>
<dbReference type="FunCoup" id="G7YA15">
    <property type="interactions" value="981"/>
</dbReference>
<dbReference type="InParanoid" id="G7YA15"/>
<accession>G7YA15</accession>
<proteinExistence type="inferred from homology"/>
<evidence type="ECO:0000313" key="3">
    <source>
        <dbReference type="EMBL" id="GAA49799.1"/>
    </source>
</evidence>